<evidence type="ECO:0000256" key="4">
    <source>
        <dbReference type="ARBA" id="ARBA00022989"/>
    </source>
</evidence>
<keyword evidence="12" id="KW-1185">Reference proteome</keyword>
<sequence>MAFRDSFNNSNITEKTGNADKDISLPSYASYMLYSFIFIAITLNIPSLIVLIFTRVKTSNFVSIHILSLSLTDCGVGLALLLIVSSKILNYWECWALMFFFKTMYISSMTQVAALCFDRVLMFHNLKWKSITKNSTLLIKIVLATFLITIVISIIPFLVLVTPHDITICNVENVFEEESSTWLLYFGIFCTCLEVFVILCTATTIRFLLRRNFSKRRVNPHPTNQSKNNNMDKETRAMVTLCIIVVLYIVLTTPIHVLMLFYGITGEDPHVNISMPMLALSCLNSAVNPIVYSFRIPEMKEAFKTLWHKISFW</sequence>
<evidence type="ECO:0000256" key="5">
    <source>
        <dbReference type="ARBA" id="ARBA00023040"/>
    </source>
</evidence>
<evidence type="ECO:0000256" key="8">
    <source>
        <dbReference type="ARBA" id="ARBA00023224"/>
    </source>
</evidence>
<evidence type="ECO:0000313" key="12">
    <source>
        <dbReference type="Proteomes" id="UP000242188"/>
    </source>
</evidence>
<evidence type="ECO:0000256" key="7">
    <source>
        <dbReference type="ARBA" id="ARBA00023170"/>
    </source>
</evidence>
<dbReference type="SUPFAM" id="SSF81321">
    <property type="entry name" value="Family A G protein-coupled receptor-like"/>
    <property type="match status" value="1"/>
</dbReference>
<feature type="domain" description="G-protein coupled receptors family 1 profile" evidence="10">
    <location>
        <begin position="43"/>
        <end position="292"/>
    </location>
</feature>
<comment type="subcellular location">
    <subcellularLocation>
        <location evidence="1">Cell membrane</location>
        <topology evidence="1">Multi-pass membrane protein</topology>
    </subcellularLocation>
</comment>
<evidence type="ECO:0000259" key="10">
    <source>
        <dbReference type="PROSITE" id="PS50262"/>
    </source>
</evidence>
<feature type="transmembrane region" description="Helical" evidence="9">
    <location>
        <begin position="31"/>
        <end position="54"/>
    </location>
</feature>
<keyword evidence="5" id="KW-0297">G-protein coupled receptor</keyword>
<dbReference type="CDD" id="cd00637">
    <property type="entry name" value="7tm_classA_rhodopsin-like"/>
    <property type="match status" value="1"/>
</dbReference>
<feature type="transmembrane region" description="Helical" evidence="9">
    <location>
        <begin position="66"/>
        <end position="89"/>
    </location>
</feature>
<dbReference type="PROSITE" id="PS50262">
    <property type="entry name" value="G_PROTEIN_RECEP_F1_2"/>
    <property type="match status" value="1"/>
</dbReference>
<dbReference type="InterPro" id="IPR000276">
    <property type="entry name" value="GPCR_Rhodpsn"/>
</dbReference>
<dbReference type="SMART" id="SM01381">
    <property type="entry name" value="7TM_GPCR_Srsx"/>
    <property type="match status" value="1"/>
</dbReference>
<keyword evidence="2" id="KW-1003">Cell membrane</keyword>
<organism evidence="11 12">
    <name type="scientific">Mizuhopecten yessoensis</name>
    <name type="common">Japanese scallop</name>
    <name type="synonym">Patinopecten yessoensis</name>
    <dbReference type="NCBI Taxonomy" id="6573"/>
    <lineage>
        <taxon>Eukaryota</taxon>
        <taxon>Metazoa</taxon>
        <taxon>Spiralia</taxon>
        <taxon>Lophotrochozoa</taxon>
        <taxon>Mollusca</taxon>
        <taxon>Bivalvia</taxon>
        <taxon>Autobranchia</taxon>
        <taxon>Pteriomorphia</taxon>
        <taxon>Pectinida</taxon>
        <taxon>Pectinoidea</taxon>
        <taxon>Pectinidae</taxon>
        <taxon>Mizuhopecten</taxon>
    </lineage>
</organism>
<feature type="transmembrane region" description="Helical" evidence="9">
    <location>
        <begin position="137"/>
        <end position="162"/>
    </location>
</feature>
<keyword evidence="6 9" id="KW-0472">Membrane</keyword>
<proteinExistence type="predicted"/>
<evidence type="ECO:0000256" key="3">
    <source>
        <dbReference type="ARBA" id="ARBA00022692"/>
    </source>
</evidence>
<dbReference type="PRINTS" id="PR00237">
    <property type="entry name" value="GPCRRHODOPSN"/>
</dbReference>
<dbReference type="InterPro" id="IPR050569">
    <property type="entry name" value="TAAR"/>
</dbReference>
<gene>
    <name evidence="11" type="ORF">KP79_PYT24330</name>
</gene>
<evidence type="ECO:0000313" key="11">
    <source>
        <dbReference type="EMBL" id="OWF44349.1"/>
    </source>
</evidence>
<feature type="transmembrane region" description="Helical" evidence="9">
    <location>
        <begin position="95"/>
        <end position="117"/>
    </location>
</feature>
<dbReference type="GO" id="GO:0005886">
    <property type="term" value="C:plasma membrane"/>
    <property type="evidence" value="ECO:0007669"/>
    <property type="project" value="UniProtKB-SubCell"/>
</dbReference>
<accession>A0A210Q6N6</accession>
<name>A0A210Q6N6_MIZYE</name>
<dbReference type="STRING" id="6573.A0A210Q6N6"/>
<dbReference type="Proteomes" id="UP000242188">
    <property type="component" value="Unassembled WGS sequence"/>
</dbReference>
<protein>
    <submittedName>
        <fullName evidence="11">Adenosine receptor A2a</fullName>
    </submittedName>
</protein>
<keyword evidence="7 11" id="KW-0675">Receptor</keyword>
<comment type="caution">
    <text evidence="11">The sequence shown here is derived from an EMBL/GenBank/DDBJ whole genome shotgun (WGS) entry which is preliminary data.</text>
</comment>
<reference evidence="11 12" key="1">
    <citation type="journal article" date="2017" name="Nat. Ecol. Evol.">
        <title>Scallop genome provides insights into evolution of bilaterian karyotype and development.</title>
        <authorList>
            <person name="Wang S."/>
            <person name="Zhang J."/>
            <person name="Jiao W."/>
            <person name="Li J."/>
            <person name="Xun X."/>
            <person name="Sun Y."/>
            <person name="Guo X."/>
            <person name="Huan P."/>
            <person name="Dong B."/>
            <person name="Zhang L."/>
            <person name="Hu X."/>
            <person name="Sun X."/>
            <person name="Wang J."/>
            <person name="Zhao C."/>
            <person name="Wang Y."/>
            <person name="Wang D."/>
            <person name="Huang X."/>
            <person name="Wang R."/>
            <person name="Lv J."/>
            <person name="Li Y."/>
            <person name="Zhang Z."/>
            <person name="Liu B."/>
            <person name="Lu W."/>
            <person name="Hui Y."/>
            <person name="Liang J."/>
            <person name="Zhou Z."/>
            <person name="Hou R."/>
            <person name="Li X."/>
            <person name="Liu Y."/>
            <person name="Li H."/>
            <person name="Ning X."/>
            <person name="Lin Y."/>
            <person name="Zhao L."/>
            <person name="Xing Q."/>
            <person name="Dou J."/>
            <person name="Li Y."/>
            <person name="Mao J."/>
            <person name="Guo H."/>
            <person name="Dou H."/>
            <person name="Li T."/>
            <person name="Mu C."/>
            <person name="Jiang W."/>
            <person name="Fu Q."/>
            <person name="Fu X."/>
            <person name="Miao Y."/>
            <person name="Liu J."/>
            <person name="Yu Q."/>
            <person name="Li R."/>
            <person name="Liao H."/>
            <person name="Li X."/>
            <person name="Kong Y."/>
            <person name="Jiang Z."/>
            <person name="Chourrout D."/>
            <person name="Li R."/>
            <person name="Bao Z."/>
        </authorList>
    </citation>
    <scope>NUCLEOTIDE SEQUENCE [LARGE SCALE GENOMIC DNA]</scope>
    <source>
        <strain evidence="11 12">PY_sf001</strain>
    </source>
</reference>
<dbReference type="PANTHER" id="PTHR24249">
    <property type="entry name" value="HISTAMINE RECEPTOR-RELATED G-PROTEIN COUPLED RECEPTOR"/>
    <property type="match status" value="1"/>
</dbReference>
<dbReference type="GO" id="GO:0004930">
    <property type="term" value="F:G protein-coupled receptor activity"/>
    <property type="evidence" value="ECO:0007669"/>
    <property type="project" value="UniProtKB-KW"/>
</dbReference>
<keyword evidence="8" id="KW-0807">Transducer</keyword>
<keyword evidence="3 9" id="KW-0812">Transmembrane</keyword>
<evidence type="ECO:0000256" key="6">
    <source>
        <dbReference type="ARBA" id="ARBA00023136"/>
    </source>
</evidence>
<evidence type="ECO:0000256" key="1">
    <source>
        <dbReference type="ARBA" id="ARBA00004651"/>
    </source>
</evidence>
<dbReference type="PANTHER" id="PTHR24249:SF372">
    <property type="entry name" value="G-PROTEIN COUPLED RECEPTORS FAMILY 1 PROFILE DOMAIN-CONTAINING PROTEIN"/>
    <property type="match status" value="1"/>
</dbReference>
<feature type="transmembrane region" description="Helical" evidence="9">
    <location>
        <begin position="273"/>
        <end position="294"/>
    </location>
</feature>
<keyword evidence="4 9" id="KW-1133">Transmembrane helix</keyword>
<dbReference type="InterPro" id="IPR017452">
    <property type="entry name" value="GPCR_Rhodpsn_7TM"/>
</dbReference>
<feature type="transmembrane region" description="Helical" evidence="9">
    <location>
        <begin position="182"/>
        <end position="209"/>
    </location>
</feature>
<evidence type="ECO:0000256" key="9">
    <source>
        <dbReference type="SAM" id="Phobius"/>
    </source>
</evidence>
<dbReference type="EMBL" id="NEDP02004821">
    <property type="protein sequence ID" value="OWF44349.1"/>
    <property type="molecule type" value="Genomic_DNA"/>
</dbReference>
<feature type="transmembrane region" description="Helical" evidence="9">
    <location>
        <begin position="237"/>
        <end position="261"/>
    </location>
</feature>
<evidence type="ECO:0000256" key="2">
    <source>
        <dbReference type="ARBA" id="ARBA00022475"/>
    </source>
</evidence>
<dbReference type="Pfam" id="PF00001">
    <property type="entry name" value="7tm_1"/>
    <property type="match status" value="1"/>
</dbReference>
<dbReference type="AlphaFoldDB" id="A0A210Q6N6"/>
<dbReference type="Gene3D" id="1.20.1070.10">
    <property type="entry name" value="Rhodopsin 7-helix transmembrane proteins"/>
    <property type="match status" value="1"/>
</dbReference>